<dbReference type="EMBL" id="QDHA01000024">
    <property type="protein sequence ID" value="RCJ08436.1"/>
    <property type="molecule type" value="Genomic_DNA"/>
</dbReference>
<dbReference type="PROSITE" id="PS00061">
    <property type="entry name" value="ADH_SHORT"/>
    <property type="match status" value="1"/>
</dbReference>
<dbReference type="PANTHER" id="PTHR42760:SF122">
    <property type="entry name" value="NAD(P)-BINDING PROTEIN"/>
    <property type="match status" value="1"/>
</dbReference>
<accession>A0A367PN14</accession>
<name>A0A367PN14_CUPNE</name>
<sequence>MEMPMRNVELSTLRGSGRLAGKVAIVVGAGSSGADVSNGSASARLYAREGARVLCVDRNLQAAQRTVDEIRESGGEALPFEADVCSKSQLAAMARYCDEQYGSVDVLHNNVGIEIVSELEEIREEDWDRVFAVNLKGVMLACQQVIPRMVRQGGGSIINISSIASRKWSPMPFLAYNTSKAGLNHMTRVLARRYAEYHVRSNVIVPGLIDTPHAAHLTVGDEAAVQAARDARNQRCPMGHQGTAWDVAYAALFLASDESRYVTGTEIVVDGGLGL</sequence>
<gene>
    <name evidence="2" type="ORF">DDK22_11050</name>
</gene>
<dbReference type="CDD" id="cd05233">
    <property type="entry name" value="SDR_c"/>
    <property type="match status" value="1"/>
</dbReference>
<dbReference type="GO" id="GO:0016616">
    <property type="term" value="F:oxidoreductase activity, acting on the CH-OH group of donors, NAD or NADP as acceptor"/>
    <property type="evidence" value="ECO:0007669"/>
    <property type="project" value="TreeGrafter"/>
</dbReference>
<dbReference type="InterPro" id="IPR002347">
    <property type="entry name" value="SDR_fam"/>
</dbReference>
<dbReference type="InterPro" id="IPR036291">
    <property type="entry name" value="NAD(P)-bd_dom_sf"/>
</dbReference>
<dbReference type="PANTHER" id="PTHR42760">
    <property type="entry name" value="SHORT-CHAIN DEHYDROGENASES/REDUCTASES FAMILY MEMBER"/>
    <property type="match status" value="1"/>
</dbReference>
<dbReference type="PRINTS" id="PR00080">
    <property type="entry name" value="SDRFAMILY"/>
</dbReference>
<dbReference type="FunFam" id="3.40.50.720:FF:000084">
    <property type="entry name" value="Short-chain dehydrogenase reductase"/>
    <property type="match status" value="1"/>
</dbReference>
<dbReference type="SUPFAM" id="SSF51735">
    <property type="entry name" value="NAD(P)-binding Rossmann-fold domains"/>
    <property type="match status" value="1"/>
</dbReference>
<dbReference type="InterPro" id="IPR020904">
    <property type="entry name" value="Sc_DH/Rdtase_CS"/>
</dbReference>
<organism evidence="2 3">
    <name type="scientific">Cupriavidus necator</name>
    <name type="common">Alcaligenes eutrophus</name>
    <name type="synonym">Ralstonia eutropha</name>
    <dbReference type="NCBI Taxonomy" id="106590"/>
    <lineage>
        <taxon>Bacteria</taxon>
        <taxon>Pseudomonadati</taxon>
        <taxon>Pseudomonadota</taxon>
        <taxon>Betaproteobacteria</taxon>
        <taxon>Burkholderiales</taxon>
        <taxon>Burkholderiaceae</taxon>
        <taxon>Cupriavidus</taxon>
    </lineage>
</organism>
<dbReference type="GO" id="GO:0048038">
    <property type="term" value="F:quinone binding"/>
    <property type="evidence" value="ECO:0007669"/>
    <property type="project" value="TreeGrafter"/>
</dbReference>
<evidence type="ECO:0000313" key="2">
    <source>
        <dbReference type="EMBL" id="RCJ08436.1"/>
    </source>
</evidence>
<dbReference type="GO" id="GO:0006633">
    <property type="term" value="P:fatty acid biosynthetic process"/>
    <property type="evidence" value="ECO:0007669"/>
    <property type="project" value="TreeGrafter"/>
</dbReference>
<proteinExistence type="inferred from homology"/>
<dbReference type="AlphaFoldDB" id="A0A367PN14"/>
<dbReference type="Proteomes" id="UP000253501">
    <property type="component" value="Unassembled WGS sequence"/>
</dbReference>
<protein>
    <submittedName>
        <fullName evidence="2">SDR family NAD(P)-dependent oxidoreductase</fullName>
    </submittedName>
</protein>
<comment type="similarity">
    <text evidence="1">Belongs to the short-chain dehydrogenases/reductases (SDR) family.</text>
</comment>
<dbReference type="Gene3D" id="3.40.50.720">
    <property type="entry name" value="NAD(P)-binding Rossmann-like Domain"/>
    <property type="match status" value="1"/>
</dbReference>
<dbReference type="Pfam" id="PF13561">
    <property type="entry name" value="adh_short_C2"/>
    <property type="match status" value="1"/>
</dbReference>
<comment type="caution">
    <text evidence="2">The sequence shown here is derived from an EMBL/GenBank/DDBJ whole genome shotgun (WGS) entry which is preliminary data.</text>
</comment>
<dbReference type="PRINTS" id="PR00081">
    <property type="entry name" value="GDHRDH"/>
</dbReference>
<evidence type="ECO:0000313" key="3">
    <source>
        <dbReference type="Proteomes" id="UP000253501"/>
    </source>
</evidence>
<reference evidence="2 3" key="1">
    <citation type="submission" date="2018-04" db="EMBL/GenBank/DDBJ databases">
        <title>Cupriavidus necator CR12 genome sequencing and assembly.</title>
        <authorList>
            <person name="Ben Fekih I."/>
            <person name="Mazhar H.S."/>
            <person name="Bello S.K."/>
            <person name="Rensing C."/>
        </authorList>
    </citation>
    <scope>NUCLEOTIDE SEQUENCE [LARGE SCALE GENOMIC DNA]</scope>
    <source>
        <strain evidence="2 3">CR12</strain>
    </source>
</reference>
<evidence type="ECO:0000256" key="1">
    <source>
        <dbReference type="ARBA" id="ARBA00006484"/>
    </source>
</evidence>